<dbReference type="InterPro" id="IPR012610">
    <property type="entry name" value="SASP_SspH"/>
</dbReference>
<comment type="induction">
    <text evidence="4">Expressed only in the forespore compartment of sporulating cells.</text>
</comment>
<comment type="similarity">
    <text evidence="2 4">Belongs to the SspH family.</text>
</comment>
<evidence type="ECO:0000313" key="5">
    <source>
        <dbReference type="EMBL" id="AST91522.1"/>
    </source>
</evidence>
<sequence length="59" mass="6606">MNIQRAREIAESGDLAKVTLNGIPVYIQHVDDDGDTVRIYPLNDPQNEQNVSVQQLQEG</sequence>
<protein>
    <recommendedName>
        <fullName evidence="4">Small, acid-soluble spore protein H</fullName>
        <shortName evidence="4">SASP H</shortName>
    </recommendedName>
</protein>
<dbReference type="STRING" id="1314751.GCA_001591425_02174"/>
<dbReference type="GO" id="GO:0042601">
    <property type="term" value="C:endospore-forming forespore"/>
    <property type="evidence" value="ECO:0007669"/>
    <property type="project" value="InterPro"/>
</dbReference>
<dbReference type="EMBL" id="CP018866">
    <property type="protein sequence ID" value="AST91522.1"/>
    <property type="molecule type" value="Genomic_DNA"/>
</dbReference>
<comment type="subcellular location">
    <subcellularLocation>
        <location evidence="1 4">Spore core</location>
    </subcellularLocation>
</comment>
<keyword evidence="3 4" id="KW-0749">Sporulation</keyword>
<dbReference type="GO" id="GO:0030436">
    <property type="term" value="P:asexual sporulation"/>
    <property type="evidence" value="ECO:0007669"/>
    <property type="project" value="UniProtKB-UniRule"/>
</dbReference>
<dbReference type="AlphaFoldDB" id="A0A223KPW4"/>
<evidence type="ECO:0000256" key="4">
    <source>
        <dbReference type="HAMAP-Rule" id="MF_00667"/>
    </source>
</evidence>
<dbReference type="KEGG" id="bcoh:BC6307_09630"/>
<dbReference type="NCBIfam" id="TIGR02861">
    <property type="entry name" value="SASP_H"/>
    <property type="match status" value="1"/>
</dbReference>
<name>A0A223KPW4_9BACI</name>
<dbReference type="Proteomes" id="UP000215224">
    <property type="component" value="Chromosome"/>
</dbReference>
<dbReference type="Pfam" id="PF08141">
    <property type="entry name" value="SspH"/>
    <property type="match status" value="1"/>
</dbReference>
<accession>A0A223KPW4</accession>
<dbReference type="GO" id="GO:0030435">
    <property type="term" value="P:sporulation resulting in formation of a cellular spore"/>
    <property type="evidence" value="ECO:0007669"/>
    <property type="project" value="UniProtKB-KW"/>
</dbReference>
<evidence type="ECO:0000256" key="3">
    <source>
        <dbReference type="ARBA" id="ARBA00022969"/>
    </source>
</evidence>
<reference evidence="5 6" key="1">
    <citation type="submission" date="2016-12" db="EMBL/GenBank/DDBJ databases">
        <title>The whole genome sequencing and assembly of Bacillus cohnii DSM 6307T strain.</title>
        <authorList>
            <person name="Lee Y.-J."/>
            <person name="Yi H."/>
            <person name="Bahn Y.-S."/>
            <person name="Kim J.F."/>
            <person name="Lee D.-W."/>
        </authorList>
    </citation>
    <scope>NUCLEOTIDE SEQUENCE [LARGE SCALE GENOMIC DNA]</scope>
    <source>
        <strain evidence="5 6">DSM 6307</strain>
    </source>
</reference>
<organism evidence="5 6">
    <name type="scientific">Sutcliffiella cohnii</name>
    <dbReference type="NCBI Taxonomy" id="33932"/>
    <lineage>
        <taxon>Bacteria</taxon>
        <taxon>Bacillati</taxon>
        <taxon>Bacillota</taxon>
        <taxon>Bacilli</taxon>
        <taxon>Bacillales</taxon>
        <taxon>Bacillaceae</taxon>
        <taxon>Sutcliffiella</taxon>
    </lineage>
</organism>
<keyword evidence="6" id="KW-1185">Reference proteome</keyword>
<proteinExistence type="evidence at transcript level"/>
<gene>
    <name evidence="4" type="primary">sspH</name>
    <name evidence="5" type="ORF">BC6307_09630</name>
</gene>
<evidence type="ECO:0000256" key="2">
    <source>
        <dbReference type="ARBA" id="ARBA00006573"/>
    </source>
</evidence>
<dbReference type="RefSeq" id="WP_066415812.1">
    <property type="nucleotide sequence ID" value="NZ_CP018866.1"/>
</dbReference>
<dbReference type="HAMAP" id="MF_00667">
    <property type="entry name" value="SspH"/>
    <property type="match status" value="1"/>
</dbReference>
<evidence type="ECO:0000256" key="1">
    <source>
        <dbReference type="ARBA" id="ARBA00004288"/>
    </source>
</evidence>
<evidence type="ECO:0000313" key="6">
    <source>
        <dbReference type="Proteomes" id="UP000215224"/>
    </source>
</evidence>